<proteinExistence type="predicted"/>
<keyword evidence="3" id="KW-1185">Reference proteome</keyword>
<dbReference type="EMBL" id="JBHSBN010000007">
    <property type="protein sequence ID" value="MFC4106791.1"/>
    <property type="molecule type" value="Genomic_DNA"/>
</dbReference>
<dbReference type="RefSeq" id="WP_377545054.1">
    <property type="nucleotide sequence ID" value="NZ_JBHSBN010000007.1"/>
</dbReference>
<gene>
    <name evidence="2" type="ORF">ACFOX0_12735</name>
</gene>
<dbReference type="Pfam" id="PF10824">
    <property type="entry name" value="T7SS_ESX_EspC"/>
    <property type="match status" value="1"/>
</dbReference>
<comment type="caution">
    <text evidence="2">The sequence shown here is derived from an EMBL/GenBank/DDBJ whole genome shotgun (WGS) entry which is preliminary data.</text>
</comment>
<evidence type="ECO:0000313" key="3">
    <source>
        <dbReference type="Proteomes" id="UP001595868"/>
    </source>
</evidence>
<sequence length="105" mass="11483">MSNGFDVDPNHLRRVAVQIEDLTTRVESLGRRSTDGETSPTSLVFPQHPQGQRAGQIWQDARPVFTQALTQAAQMLARTGNNFRAAAAAYEQADSNATSRMGPLQ</sequence>
<reference evidence="3" key="1">
    <citation type="journal article" date="2019" name="Int. J. Syst. Evol. Microbiol.">
        <title>The Global Catalogue of Microorganisms (GCM) 10K type strain sequencing project: providing services to taxonomists for standard genome sequencing and annotation.</title>
        <authorList>
            <consortium name="The Broad Institute Genomics Platform"/>
            <consortium name="The Broad Institute Genome Sequencing Center for Infectious Disease"/>
            <person name="Wu L."/>
            <person name="Ma J."/>
        </authorList>
    </citation>
    <scope>NUCLEOTIDE SEQUENCE [LARGE SCALE GENOMIC DNA]</scope>
    <source>
        <strain evidence="3">2902at01</strain>
    </source>
</reference>
<evidence type="ECO:0000313" key="2">
    <source>
        <dbReference type="EMBL" id="MFC4106791.1"/>
    </source>
</evidence>
<accession>A0ABV8KL10</accession>
<organism evidence="2 3">
    <name type="scientific">Micromonospora zhanjiangensis</name>
    <dbReference type="NCBI Taxonomy" id="1522057"/>
    <lineage>
        <taxon>Bacteria</taxon>
        <taxon>Bacillati</taxon>
        <taxon>Actinomycetota</taxon>
        <taxon>Actinomycetes</taxon>
        <taxon>Micromonosporales</taxon>
        <taxon>Micromonosporaceae</taxon>
        <taxon>Micromonospora</taxon>
    </lineage>
</organism>
<dbReference type="Proteomes" id="UP001595868">
    <property type="component" value="Unassembled WGS sequence"/>
</dbReference>
<evidence type="ECO:0000256" key="1">
    <source>
        <dbReference type="SAM" id="MobiDB-lite"/>
    </source>
</evidence>
<name>A0ABV8KL10_9ACTN</name>
<protein>
    <submittedName>
        <fullName evidence="2">Type VII secretion target</fullName>
    </submittedName>
</protein>
<dbReference type="InterPro" id="IPR022536">
    <property type="entry name" value="EspC"/>
</dbReference>
<feature type="region of interest" description="Disordered" evidence="1">
    <location>
        <begin position="27"/>
        <end position="52"/>
    </location>
</feature>